<dbReference type="STRING" id="676599.ARC20_11125"/>
<evidence type="ECO:0008006" key="4">
    <source>
        <dbReference type="Google" id="ProtNLM"/>
    </source>
</evidence>
<feature type="signal peptide" evidence="1">
    <location>
        <begin position="1"/>
        <end position="24"/>
    </location>
</feature>
<accession>A0A0R0AL78</accession>
<proteinExistence type="predicted"/>
<dbReference type="Proteomes" id="UP000051802">
    <property type="component" value="Unassembled WGS sequence"/>
</dbReference>
<dbReference type="Pfam" id="PF09694">
    <property type="entry name" value="Gcw_chp"/>
    <property type="match status" value="1"/>
</dbReference>
<comment type="caution">
    <text evidence="2">The sequence shown here is derived from an EMBL/GenBank/DDBJ whole genome shotgun (WGS) entry which is preliminary data.</text>
</comment>
<protein>
    <recommendedName>
        <fullName evidence="4">Outer membrane protein beta-barrel domain-containing protein</fullName>
    </recommendedName>
</protein>
<dbReference type="InterPro" id="IPR010239">
    <property type="entry name" value="CHP02001"/>
</dbReference>
<evidence type="ECO:0000256" key="1">
    <source>
        <dbReference type="SAM" id="SignalP"/>
    </source>
</evidence>
<name>A0A0R0AL78_9GAMM</name>
<sequence>MKKSLPFACAAVLALSTLSATAFAQEAEEEDSSGFSGTFAVTNDYVFRGISQTNEDPAFQAGLTYTTPFGLYVGTWVSNVDFGAGDPDWEVDGFIGYGIDFAENWNFDVMVNRYNYPGAGASNYNELITKTTFLDTYSLTVAYTNDVYGLDENSFYYALGADWALPSDFSVGVHVGRTTYSSSIDYKDYTDYSVTVGKTWGPLNLTVGYYDTDSSGEYDFGKQNSDSRIAAVATVSWP</sequence>
<dbReference type="AlphaFoldDB" id="A0A0R0AL78"/>
<keyword evidence="1" id="KW-0732">Signal</keyword>
<reference evidence="2 3" key="1">
    <citation type="submission" date="2015-10" db="EMBL/GenBank/DDBJ databases">
        <title>Genome sequencing and analysis of members of genus Stenotrophomonas.</title>
        <authorList>
            <person name="Patil P.P."/>
            <person name="Midha S."/>
            <person name="Patil P.B."/>
        </authorList>
    </citation>
    <scope>NUCLEOTIDE SEQUENCE [LARGE SCALE GENOMIC DNA]</scope>
    <source>
        <strain evidence="2 3">JCM 16536</strain>
    </source>
</reference>
<dbReference type="NCBIfam" id="TIGR02001">
    <property type="entry name" value="gcw_chp"/>
    <property type="match status" value="1"/>
</dbReference>
<evidence type="ECO:0000313" key="2">
    <source>
        <dbReference type="EMBL" id="KRG41927.1"/>
    </source>
</evidence>
<keyword evidence="3" id="KW-1185">Reference proteome</keyword>
<gene>
    <name evidence="2" type="ORF">ARC20_11125</name>
</gene>
<organism evidence="2 3">
    <name type="scientific">Stenotrophomonas panacihumi</name>
    <dbReference type="NCBI Taxonomy" id="676599"/>
    <lineage>
        <taxon>Bacteria</taxon>
        <taxon>Pseudomonadati</taxon>
        <taxon>Pseudomonadota</taxon>
        <taxon>Gammaproteobacteria</taxon>
        <taxon>Lysobacterales</taxon>
        <taxon>Lysobacteraceae</taxon>
        <taxon>Stenotrophomonas</taxon>
    </lineage>
</organism>
<evidence type="ECO:0000313" key="3">
    <source>
        <dbReference type="Proteomes" id="UP000051802"/>
    </source>
</evidence>
<feature type="chain" id="PRO_5006390945" description="Outer membrane protein beta-barrel domain-containing protein" evidence="1">
    <location>
        <begin position="25"/>
        <end position="238"/>
    </location>
</feature>
<dbReference type="RefSeq" id="WP_057646893.1">
    <property type="nucleotide sequence ID" value="NZ_LLXU01000084.1"/>
</dbReference>
<dbReference type="EMBL" id="LLXU01000084">
    <property type="protein sequence ID" value="KRG41927.1"/>
    <property type="molecule type" value="Genomic_DNA"/>
</dbReference>
<dbReference type="OrthoDB" id="9793561at2"/>